<dbReference type="AlphaFoldDB" id="A0A6I6GAH0"/>
<dbReference type="RefSeq" id="WP_157480455.1">
    <property type="nucleotide sequence ID" value="NZ_CP046566.1"/>
</dbReference>
<keyword evidence="2" id="KW-1185">Reference proteome</keyword>
<organism evidence="1 2">
    <name type="scientific">Phnomibacter ginsenosidimutans</name>
    <dbReference type="NCBI Taxonomy" id="2676868"/>
    <lineage>
        <taxon>Bacteria</taxon>
        <taxon>Pseudomonadati</taxon>
        <taxon>Bacteroidota</taxon>
        <taxon>Chitinophagia</taxon>
        <taxon>Chitinophagales</taxon>
        <taxon>Chitinophagaceae</taxon>
        <taxon>Phnomibacter</taxon>
    </lineage>
</organism>
<reference evidence="1 2" key="1">
    <citation type="submission" date="2019-11" db="EMBL/GenBank/DDBJ databases">
        <authorList>
            <person name="Im W.T."/>
        </authorList>
    </citation>
    <scope>NUCLEOTIDE SEQUENCE [LARGE SCALE GENOMIC DNA]</scope>
    <source>
        <strain evidence="1 2">SB-02</strain>
    </source>
</reference>
<dbReference type="EMBL" id="CP046566">
    <property type="protein sequence ID" value="QGW29856.1"/>
    <property type="molecule type" value="Genomic_DNA"/>
</dbReference>
<dbReference type="Pfam" id="PF10652">
    <property type="entry name" value="DUF2480"/>
    <property type="match status" value="1"/>
</dbReference>
<accession>A0A6I6GAH0</accession>
<protein>
    <submittedName>
        <fullName evidence="1">DUF2480 family protein</fullName>
    </submittedName>
</protein>
<sequence length="170" mass="18940">MEEVIINKVAESALTTIDLADYYPAEQELALFDLKPFLFMELILREKDFREALKNHDWSVYQNKQVAVTCSADAIIPVWAYMLAAAYLTPVAAQVYMTSFAELPNTVLVDRIKLIDASAFADKRIVVKGCGELPISEAAYLAITAKLRPVVKSIMYGEPCSTVPIFKNKG</sequence>
<evidence type="ECO:0000313" key="2">
    <source>
        <dbReference type="Proteomes" id="UP000426027"/>
    </source>
</evidence>
<dbReference type="Proteomes" id="UP000426027">
    <property type="component" value="Chromosome"/>
</dbReference>
<dbReference type="InterPro" id="IPR018914">
    <property type="entry name" value="DUF2480"/>
</dbReference>
<dbReference type="KEGG" id="fls:GLV81_18565"/>
<name>A0A6I6GAH0_9BACT</name>
<gene>
    <name evidence="1" type="ORF">GLV81_18565</name>
</gene>
<evidence type="ECO:0000313" key="1">
    <source>
        <dbReference type="EMBL" id="QGW29856.1"/>
    </source>
</evidence>
<proteinExistence type="predicted"/>